<evidence type="ECO:0000313" key="3">
    <source>
        <dbReference type="Proteomes" id="UP001221208"/>
    </source>
</evidence>
<dbReference type="SUPFAM" id="SSF56935">
    <property type="entry name" value="Porins"/>
    <property type="match status" value="1"/>
</dbReference>
<feature type="chain" id="PRO_5046704557" description="Porin" evidence="1">
    <location>
        <begin position="20"/>
        <end position="405"/>
    </location>
</feature>
<dbReference type="Proteomes" id="UP001221208">
    <property type="component" value="Unassembled WGS sequence"/>
</dbReference>
<sequence>MRQRFLALLAACLPALAWAGDGPADGKLNLSGFATLGVARSNSDAAQFVRYNQAGGVGTAYGTGTDSNLGLQASYPFNADLSATVQLLTRKYTSPHYTTELSWAFLKGRLAEGVSVRAGRIVVPSFMTSDYQNVGYANTMLRPPIEMYGQAAIENVDGADLTVQRSFGASTVTAQLLAGVSRGKLFVAGGGGSIATYRAPLYAFNLALENGPLMLRLSHLRAELASDDFRLLNAMTARLQRAGFAQLGRELTLVGGKTMDFTSLGMTLDWRNLVLQGEYGRRRAAEPVYIPDTDAYYLMAGYRLGAFLPYYAHASMRQAGRSVTLPPGFPRGGPLAHAVDMGFLTSAEQHADLAGVRWNVARGCALKVQVDRVRPTRKSGELIFGPPGGLRHPITVVGLALDAVF</sequence>
<comment type="caution">
    <text evidence="2">The sequence shown here is derived from an EMBL/GenBank/DDBJ whole genome shotgun (WGS) entry which is preliminary data.</text>
</comment>
<protein>
    <recommendedName>
        <fullName evidence="4">Porin</fullName>
    </recommendedName>
</protein>
<reference evidence="2 3" key="1">
    <citation type="submission" date="2022-10" db="EMBL/GenBank/DDBJ databases">
        <title>Janthinobacterium sp. hw3 Genome sequencing.</title>
        <authorList>
            <person name="Park S."/>
        </authorList>
    </citation>
    <scope>NUCLEOTIDE SEQUENCE [LARGE SCALE GENOMIC DNA]</scope>
    <source>
        <strain evidence="3">hw3</strain>
    </source>
</reference>
<name>A0ABT5K4E6_9BURK</name>
<feature type="signal peptide" evidence="1">
    <location>
        <begin position="1"/>
        <end position="19"/>
    </location>
</feature>
<evidence type="ECO:0000313" key="2">
    <source>
        <dbReference type="EMBL" id="MDC8759842.1"/>
    </source>
</evidence>
<proteinExistence type="predicted"/>
<organism evidence="2 3">
    <name type="scientific">Janthinobacterium fluminis</name>
    <dbReference type="NCBI Taxonomy" id="2987524"/>
    <lineage>
        <taxon>Bacteria</taxon>
        <taxon>Pseudomonadati</taxon>
        <taxon>Pseudomonadota</taxon>
        <taxon>Betaproteobacteria</taxon>
        <taxon>Burkholderiales</taxon>
        <taxon>Oxalobacteraceae</taxon>
        <taxon>Janthinobacterium</taxon>
    </lineage>
</organism>
<dbReference type="RefSeq" id="WP_273673252.1">
    <property type="nucleotide sequence ID" value="NZ_JAQQXR010000008.1"/>
</dbReference>
<evidence type="ECO:0008006" key="4">
    <source>
        <dbReference type="Google" id="ProtNLM"/>
    </source>
</evidence>
<evidence type="ECO:0000256" key="1">
    <source>
        <dbReference type="SAM" id="SignalP"/>
    </source>
</evidence>
<keyword evidence="1" id="KW-0732">Signal</keyword>
<accession>A0ABT5K4E6</accession>
<dbReference type="EMBL" id="JAQQXR010000008">
    <property type="protein sequence ID" value="MDC8759842.1"/>
    <property type="molecule type" value="Genomic_DNA"/>
</dbReference>
<gene>
    <name evidence="2" type="ORF">OIK44_19840</name>
</gene>
<keyword evidence="3" id="KW-1185">Reference proteome</keyword>